<dbReference type="EMBL" id="JAPFFF010000001">
    <property type="protein sequence ID" value="KAK8899391.1"/>
    <property type="molecule type" value="Genomic_DNA"/>
</dbReference>
<accession>A0ABR2L8S3</accession>
<reference evidence="1 2" key="1">
    <citation type="submission" date="2024-04" db="EMBL/GenBank/DDBJ databases">
        <title>Tritrichomonas musculus Genome.</title>
        <authorList>
            <person name="Alves-Ferreira E."/>
            <person name="Grigg M."/>
            <person name="Lorenzi H."/>
            <person name="Galac M."/>
        </authorList>
    </citation>
    <scope>NUCLEOTIDE SEQUENCE [LARGE SCALE GENOMIC DNA]</scope>
    <source>
        <strain evidence="1 2">EAF2021</strain>
    </source>
</reference>
<name>A0ABR2L8S3_9EUKA</name>
<keyword evidence="2" id="KW-1185">Reference proteome</keyword>
<proteinExistence type="predicted"/>
<evidence type="ECO:0000313" key="2">
    <source>
        <dbReference type="Proteomes" id="UP001470230"/>
    </source>
</evidence>
<evidence type="ECO:0008006" key="3">
    <source>
        <dbReference type="Google" id="ProtNLM"/>
    </source>
</evidence>
<sequence length="132" mass="15565">MIYTNKLIPYIKEQRSEIVDLINTKRMNYDKILGKIEDKKEYKILKELLKDRFKVALNTCDTKEVKLNEYGLFKEDLKVIQSTSSIKNGQPIKENTLSIFVQTCIDYSVKQFLGRYCNRDSDVYAYADMRSI</sequence>
<comment type="caution">
    <text evidence="1">The sequence shown here is derived from an EMBL/GenBank/DDBJ whole genome shotgun (WGS) entry which is preliminary data.</text>
</comment>
<dbReference type="Proteomes" id="UP001470230">
    <property type="component" value="Unassembled WGS sequence"/>
</dbReference>
<protein>
    <recommendedName>
        <fullName evidence="3">Reverse transcriptase domain-containing protein</fullName>
    </recommendedName>
</protein>
<gene>
    <name evidence="1" type="ORF">M9Y10_001707</name>
</gene>
<organism evidence="1 2">
    <name type="scientific">Tritrichomonas musculus</name>
    <dbReference type="NCBI Taxonomy" id="1915356"/>
    <lineage>
        <taxon>Eukaryota</taxon>
        <taxon>Metamonada</taxon>
        <taxon>Parabasalia</taxon>
        <taxon>Tritrichomonadida</taxon>
        <taxon>Tritrichomonadidae</taxon>
        <taxon>Tritrichomonas</taxon>
    </lineage>
</organism>
<evidence type="ECO:0000313" key="1">
    <source>
        <dbReference type="EMBL" id="KAK8899391.1"/>
    </source>
</evidence>